<comment type="caution">
    <text evidence="7">Lacks conserved residue(s) required for the propagation of feature annotation.</text>
</comment>
<dbReference type="PANTHER" id="PTHR33362">
    <property type="entry name" value="SIALIC ACID TRAP TRANSPORTER PERMEASE PROTEIN SIAT-RELATED"/>
    <property type="match status" value="1"/>
</dbReference>
<dbReference type="AlphaFoldDB" id="F5Y0Y8"/>
<keyword evidence="7" id="KW-0813">Transport</keyword>
<accession>F5Y0Y8</accession>
<keyword evidence="4 7" id="KW-0812">Transmembrane</keyword>
<reference evidence="9 10" key="2">
    <citation type="journal article" date="2011" name="PLoS ONE">
        <title>The Cyst-Dividing Bacterium Ramlibacter tataouinensis TTB310 Genome Reveals a Well-Stocked Toolbox for Adaptation to a Desert Environment.</title>
        <authorList>
            <person name="De Luca G."/>
            <person name="Barakat M."/>
            <person name="Ortet P."/>
            <person name="Fochesato S."/>
            <person name="Jourlin-Castelli C."/>
            <person name="Ansaldi M."/>
            <person name="Py B."/>
            <person name="Fichant G."/>
            <person name="Coutinho P.M."/>
            <person name="Voulhoux R."/>
            <person name="Bastien O."/>
            <person name="Marechal E."/>
            <person name="Henrissat B."/>
            <person name="Quentin Y."/>
            <person name="Noirot P."/>
            <person name="Filloux A."/>
            <person name="Mejean V."/>
            <person name="Dubow M.S."/>
            <person name="Barras F."/>
            <person name="Barbe V."/>
            <person name="Weissenbach J."/>
            <person name="Mihalcescu I."/>
            <person name="Vermeglio A."/>
            <person name="Achouak W."/>
            <person name="Heulin T."/>
        </authorList>
    </citation>
    <scope>NUCLEOTIDE SEQUENCE [LARGE SCALE GENOMIC DNA]</scope>
    <source>
        <strain evidence="10">ATCC BAA-407 / DSM 14655 / LMG 21543 / TTB310</strain>
    </source>
</reference>
<dbReference type="InterPro" id="IPR010656">
    <property type="entry name" value="DctM"/>
</dbReference>
<gene>
    <name evidence="9" type="primary">dctQ</name>
    <name evidence="9" type="ordered locus">Rta_11210</name>
</gene>
<evidence type="ECO:0000259" key="8">
    <source>
        <dbReference type="Pfam" id="PF06808"/>
    </source>
</evidence>
<evidence type="ECO:0000256" key="1">
    <source>
        <dbReference type="ARBA" id="ARBA00004429"/>
    </source>
</evidence>
<dbReference type="GO" id="GO:0022857">
    <property type="term" value="F:transmembrane transporter activity"/>
    <property type="evidence" value="ECO:0007669"/>
    <property type="project" value="UniProtKB-UniRule"/>
</dbReference>
<evidence type="ECO:0000256" key="3">
    <source>
        <dbReference type="ARBA" id="ARBA00022519"/>
    </source>
</evidence>
<feature type="transmembrane region" description="Helical" evidence="7">
    <location>
        <begin position="253"/>
        <end position="272"/>
    </location>
</feature>
<evidence type="ECO:0000256" key="7">
    <source>
        <dbReference type="RuleBase" id="RU369079"/>
    </source>
</evidence>
<dbReference type="EMBL" id="CP000245">
    <property type="protein sequence ID" value="AEG92206.1"/>
    <property type="molecule type" value="Genomic_DNA"/>
</dbReference>
<dbReference type="Pfam" id="PF06808">
    <property type="entry name" value="DctM"/>
    <property type="match status" value="1"/>
</dbReference>
<feature type="transmembrane region" description="Helical" evidence="7">
    <location>
        <begin position="179"/>
        <end position="204"/>
    </location>
</feature>
<evidence type="ECO:0000256" key="5">
    <source>
        <dbReference type="ARBA" id="ARBA00022989"/>
    </source>
</evidence>
<dbReference type="Proteomes" id="UP000008385">
    <property type="component" value="Chromosome"/>
</dbReference>
<evidence type="ECO:0000256" key="4">
    <source>
        <dbReference type="ARBA" id="ARBA00022692"/>
    </source>
</evidence>
<comment type="subcellular location">
    <subcellularLocation>
        <location evidence="1 7">Cell inner membrane</location>
        <topology evidence="1 7">Multi-pass membrane protein</topology>
    </subcellularLocation>
</comment>
<feature type="domain" description="TRAP C4-dicarboxylate transport system permease DctM subunit" evidence="8">
    <location>
        <begin position="19"/>
        <end position="429"/>
    </location>
</feature>
<dbReference type="PANTHER" id="PTHR33362:SF2">
    <property type="entry name" value="TRAP TRANSPORTER LARGE PERMEASE PROTEIN"/>
    <property type="match status" value="1"/>
</dbReference>
<organism evidence="9 10">
    <name type="scientific">Ramlibacter tataouinensis (strain ATCC BAA-407 / DSM 14655 / LMG 21543 / TTB310)</name>
    <dbReference type="NCBI Taxonomy" id="365046"/>
    <lineage>
        <taxon>Bacteria</taxon>
        <taxon>Pseudomonadati</taxon>
        <taxon>Pseudomonadota</taxon>
        <taxon>Betaproteobacteria</taxon>
        <taxon>Burkholderiales</taxon>
        <taxon>Comamonadaceae</taxon>
        <taxon>Ramlibacter</taxon>
    </lineage>
</organism>
<dbReference type="OrthoDB" id="9777699at2"/>
<dbReference type="STRING" id="365046.Rta_11210"/>
<feature type="transmembrane region" description="Helical" evidence="7">
    <location>
        <begin position="145"/>
        <end position="173"/>
    </location>
</feature>
<dbReference type="eggNOG" id="COG1593">
    <property type="taxonomic scope" value="Bacteria"/>
</dbReference>
<protein>
    <recommendedName>
        <fullName evidence="7">TRAP transporter large permease protein</fullName>
    </recommendedName>
</protein>
<evidence type="ECO:0000313" key="10">
    <source>
        <dbReference type="Proteomes" id="UP000008385"/>
    </source>
</evidence>
<dbReference type="HOGENOM" id="CLU_019824_4_1_4"/>
<dbReference type="InterPro" id="IPR004681">
    <property type="entry name" value="TRAP_DctM"/>
</dbReference>
<comment type="subunit">
    <text evidence="7">The complex comprises the extracytoplasmic solute receptor protein and the two transmembrane proteins.</text>
</comment>
<evidence type="ECO:0000256" key="2">
    <source>
        <dbReference type="ARBA" id="ARBA00022475"/>
    </source>
</evidence>
<dbReference type="PATRIC" id="fig|365046.3.peg.1147"/>
<feature type="transmembrane region" description="Helical" evidence="7">
    <location>
        <begin position="284"/>
        <end position="305"/>
    </location>
</feature>
<feature type="transmembrane region" description="Helical" evidence="7">
    <location>
        <begin position="225"/>
        <end position="247"/>
    </location>
</feature>
<keyword evidence="2" id="KW-1003">Cell membrane</keyword>
<dbReference type="NCBIfam" id="TIGR00786">
    <property type="entry name" value="dctM"/>
    <property type="match status" value="1"/>
</dbReference>
<feature type="transmembrane region" description="Helical" evidence="7">
    <location>
        <begin position="12"/>
        <end position="45"/>
    </location>
</feature>
<comment type="similarity">
    <text evidence="7">Belongs to the TRAP transporter large permease family.</text>
</comment>
<name>F5Y0Y8_RAMTT</name>
<keyword evidence="5 7" id="KW-1133">Transmembrane helix</keyword>
<proteinExistence type="inferred from homology"/>
<dbReference type="GO" id="GO:0005886">
    <property type="term" value="C:plasma membrane"/>
    <property type="evidence" value="ECO:0007669"/>
    <property type="project" value="UniProtKB-SubCell"/>
</dbReference>
<feature type="transmembrane region" description="Helical" evidence="7">
    <location>
        <begin position="325"/>
        <end position="343"/>
    </location>
</feature>
<dbReference type="KEGG" id="rta:Rta_11210"/>
<keyword evidence="6 7" id="KW-0472">Membrane</keyword>
<comment type="function">
    <text evidence="7">Part of the tripartite ATP-independent periplasmic (TRAP) transport system.</text>
</comment>
<keyword evidence="10" id="KW-1185">Reference proteome</keyword>
<evidence type="ECO:0000256" key="6">
    <source>
        <dbReference type="ARBA" id="ARBA00023136"/>
    </source>
</evidence>
<feature type="transmembrane region" description="Helical" evidence="7">
    <location>
        <begin position="412"/>
        <end position="433"/>
    </location>
</feature>
<evidence type="ECO:0000313" key="9">
    <source>
        <dbReference type="EMBL" id="AEG92206.1"/>
    </source>
</evidence>
<reference evidence="10" key="1">
    <citation type="submission" date="2006-01" db="EMBL/GenBank/DDBJ databases">
        <title>Genome of the cyst-dividing bacterium Ramlibacter tataouinensis.</title>
        <authorList>
            <person name="Barakat M."/>
            <person name="Ortet P."/>
            <person name="De Luca G."/>
            <person name="Jourlin-Castelli C."/>
            <person name="Ansaldi M."/>
            <person name="Py B."/>
            <person name="Fichant G."/>
            <person name="Coutinho P."/>
            <person name="Voulhoux R."/>
            <person name="Bastien O."/>
            <person name="Roy S."/>
            <person name="Marechal E."/>
            <person name="Henrissat B."/>
            <person name="Quentin Y."/>
            <person name="Noirot P."/>
            <person name="Filloux A."/>
            <person name="Mejean V."/>
            <person name="DuBow M."/>
            <person name="Barras F."/>
            <person name="Heulin T."/>
        </authorList>
    </citation>
    <scope>NUCLEOTIDE SEQUENCE [LARGE SCALE GENOMIC DNA]</scope>
    <source>
        <strain evidence="10">ATCC BAA-407 / DSM 14655 / LMG 21543 / TTB310</strain>
    </source>
</reference>
<dbReference type="PIRSF" id="PIRSF006066">
    <property type="entry name" value="HI0050"/>
    <property type="match status" value="1"/>
</dbReference>
<keyword evidence="3 7" id="KW-0997">Cell inner membrane</keyword>
<sequence>MGTARGFRPAGAVSTILAVTFVGLMVLGAPIAFAMLIAGLVAVWVKPGLSGLVVMQNMFSGLDSFPLMAIPFFILAAELMSGGALTDVLLRFAARLVGRRRGGLGHANILTLTFFSGISGSALADAAGPGAMLIRMMKKAGYSDAYAAALTASTAIVGPIIPPSIIMIVYALTDNSVTITGLFLAGVVPGFLIAAALAAVNHAVSLRRGYRSPPELLDPSPLPRLFVRALPALMLPVIILGGIHFGVFTPTEASAAAVLYALVVGRFVYGTLRMHMLPAILLRTALMTSSVLFIVATSAVFAWVLTVGQIPQTVAAWIAGMELSPTVLLLAINVLLLLVGIFIEPLPGVMIMVPILAPLADAAGLNPLHFAIVVIVNLTLGMITPPVGGLLFVTSIVSGVPMGRMVREARPMLVALIAVLALLTFIPALSTWLPGLLGYRN</sequence>
<feature type="transmembrane region" description="Helical" evidence="7">
    <location>
        <begin position="65"/>
        <end position="90"/>
    </location>
</feature>